<accession>A0A926IIK4</accession>
<dbReference type="InterPro" id="IPR029044">
    <property type="entry name" value="Nucleotide-diphossugar_trans"/>
</dbReference>
<evidence type="ECO:0000313" key="3">
    <source>
        <dbReference type="Proteomes" id="UP000651085"/>
    </source>
</evidence>
<name>A0A926IIK4_9BACT</name>
<organism evidence="2 3">
    <name type="scientific">Jilunia laotingensis</name>
    <dbReference type="NCBI Taxonomy" id="2763675"/>
    <lineage>
        <taxon>Bacteria</taxon>
        <taxon>Pseudomonadati</taxon>
        <taxon>Bacteroidota</taxon>
        <taxon>Bacteroidia</taxon>
        <taxon>Bacteroidales</taxon>
        <taxon>Bacteroidaceae</taxon>
        <taxon>Jilunia</taxon>
    </lineage>
</organism>
<dbReference type="SUPFAM" id="SSF53448">
    <property type="entry name" value="Nucleotide-diphospho-sugar transferases"/>
    <property type="match status" value="1"/>
</dbReference>
<dbReference type="CDD" id="cd00761">
    <property type="entry name" value="Glyco_tranf_GTA_type"/>
    <property type="match status" value="1"/>
</dbReference>
<dbReference type="PANTHER" id="PTHR22916:SF3">
    <property type="entry name" value="UDP-GLCNAC:BETAGAL BETA-1,3-N-ACETYLGLUCOSAMINYLTRANSFERASE-LIKE PROTEIN 1"/>
    <property type="match status" value="1"/>
</dbReference>
<dbReference type="EMBL" id="JACRTF010000001">
    <property type="protein sequence ID" value="MBC8591852.1"/>
    <property type="molecule type" value="Genomic_DNA"/>
</dbReference>
<evidence type="ECO:0000259" key="1">
    <source>
        <dbReference type="Pfam" id="PF00535"/>
    </source>
</evidence>
<keyword evidence="3" id="KW-1185">Reference proteome</keyword>
<comment type="caution">
    <text evidence="2">The sequence shown here is derived from an EMBL/GenBank/DDBJ whole genome shotgun (WGS) entry which is preliminary data.</text>
</comment>
<sequence length="271" mass="31631">MIDISVIIPSYKPSSYFGDCISSIYTQTFAKEKIEVIVVVNGCDYSYISYALDILNQAKGLQFKLFYSMEPGVSNARNIALDYARGKYICFVDDDDIVSQTYLENMISLIENKSIVVSNVRAFVDRLENTKDDYIAYTYARLKKYGFSCNKFLVRRFFSSSCCKLIPRSVIGDSRFNVKFKNGEDALFMFLISDKIEKVIIADEHSIYYRRVRSDSLSRQKRNFKEDIKISFNLSLAFLSLFIRRFHKTNILFGINRVLAPYRRLFIIRYK</sequence>
<dbReference type="GO" id="GO:0016758">
    <property type="term" value="F:hexosyltransferase activity"/>
    <property type="evidence" value="ECO:0007669"/>
    <property type="project" value="UniProtKB-ARBA"/>
</dbReference>
<feature type="domain" description="Glycosyltransferase 2-like" evidence="1">
    <location>
        <begin position="5"/>
        <end position="168"/>
    </location>
</feature>
<dbReference type="RefSeq" id="WP_262433073.1">
    <property type="nucleotide sequence ID" value="NZ_JACRTF010000001.1"/>
</dbReference>
<dbReference type="Proteomes" id="UP000651085">
    <property type="component" value="Unassembled WGS sequence"/>
</dbReference>
<proteinExistence type="predicted"/>
<evidence type="ECO:0000313" key="2">
    <source>
        <dbReference type="EMBL" id="MBC8591852.1"/>
    </source>
</evidence>
<gene>
    <name evidence="2" type="ORF">H8744_01080</name>
</gene>
<protein>
    <submittedName>
        <fullName evidence="2">Glycosyltransferase family 2 protein</fullName>
    </submittedName>
</protein>
<dbReference type="InterPro" id="IPR001173">
    <property type="entry name" value="Glyco_trans_2-like"/>
</dbReference>
<dbReference type="Pfam" id="PF00535">
    <property type="entry name" value="Glycos_transf_2"/>
    <property type="match status" value="1"/>
</dbReference>
<reference evidence="2" key="1">
    <citation type="submission" date="2020-08" db="EMBL/GenBank/DDBJ databases">
        <title>Genome public.</title>
        <authorList>
            <person name="Liu C."/>
            <person name="Sun Q."/>
        </authorList>
    </citation>
    <scope>NUCLEOTIDE SEQUENCE</scope>
    <source>
        <strain evidence="2">N12</strain>
    </source>
</reference>
<dbReference type="Gene3D" id="3.90.550.10">
    <property type="entry name" value="Spore Coat Polysaccharide Biosynthesis Protein SpsA, Chain A"/>
    <property type="match status" value="1"/>
</dbReference>
<dbReference type="AlphaFoldDB" id="A0A926IIK4"/>
<dbReference type="PANTHER" id="PTHR22916">
    <property type="entry name" value="GLYCOSYLTRANSFERASE"/>
    <property type="match status" value="1"/>
</dbReference>